<feature type="region of interest" description="Disordered" evidence="1">
    <location>
        <begin position="60"/>
        <end position="108"/>
    </location>
</feature>
<reference evidence="2 3" key="2">
    <citation type="submission" date="2018-11" db="EMBL/GenBank/DDBJ databases">
        <authorList>
            <consortium name="Pathogen Informatics"/>
        </authorList>
    </citation>
    <scope>NUCLEOTIDE SEQUENCE [LARGE SCALE GENOMIC DNA]</scope>
</reference>
<dbReference type="EMBL" id="UYRT01009395">
    <property type="protein sequence ID" value="VDK47279.1"/>
    <property type="molecule type" value="Genomic_DNA"/>
</dbReference>
<proteinExistence type="predicted"/>
<protein>
    <submittedName>
        <fullName evidence="2 4">Uncharacterized protein</fullName>
    </submittedName>
</protein>
<evidence type="ECO:0000313" key="3">
    <source>
        <dbReference type="Proteomes" id="UP000271098"/>
    </source>
</evidence>
<keyword evidence="3" id="KW-1185">Reference proteome</keyword>
<evidence type="ECO:0000313" key="2">
    <source>
        <dbReference type="EMBL" id="VDK47279.1"/>
    </source>
</evidence>
<accession>A0A183D7T7</accession>
<name>A0A183D7T7_9BILA</name>
<sequence>MSQISLHFLLPVNGRGTRGVAEAVALAESDQPLATNLKSSKIRCGCGRLKRYHIAIDGASEEQCRRSSNTPSPEINDRIARSDDEVEQDMTGGESEAGLPPVSKKAFN</sequence>
<evidence type="ECO:0000256" key="1">
    <source>
        <dbReference type="SAM" id="MobiDB-lite"/>
    </source>
</evidence>
<dbReference type="AlphaFoldDB" id="A0A183D7T7"/>
<reference evidence="4" key="1">
    <citation type="submission" date="2016-06" db="UniProtKB">
        <authorList>
            <consortium name="WormBaseParasite"/>
        </authorList>
    </citation>
    <scope>IDENTIFICATION</scope>
</reference>
<dbReference type="Proteomes" id="UP000271098">
    <property type="component" value="Unassembled WGS sequence"/>
</dbReference>
<organism evidence="4">
    <name type="scientific">Gongylonema pulchrum</name>
    <dbReference type="NCBI Taxonomy" id="637853"/>
    <lineage>
        <taxon>Eukaryota</taxon>
        <taxon>Metazoa</taxon>
        <taxon>Ecdysozoa</taxon>
        <taxon>Nematoda</taxon>
        <taxon>Chromadorea</taxon>
        <taxon>Rhabditida</taxon>
        <taxon>Spirurina</taxon>
        <taxon>Spiruromorpha</taxon>
        <taxon>Spiruroidea</taxon>
        <taxon>Gongylonematidae</taxon>
        <taxon>Gongylonema</taxon>
    </lineage>
</organism>
<dbReference type="WBParaSite" id="GPUH_0000478501-mRNA-1">
    <property type="protein sequence ID" value="GPUH_0000478501-mRNA-1"/>
    <property type="gene ID" value="GPUH_0000478501"/>
</dbReference>
<gene>
    <name evidence="2" type="ORF">GPUH_LOCUS4777</name>
</gene>
<evidence type="ECO:0000313" key="4">
    <source>
        <dbReference type="WBParaSite" id="GPUH_0000478501-mRNA-1"/>
    </source>
</evidence>